<organism evidence="2 3">
    <name type="scientific">Triangularia setosa</name>
    <dbReference type="NCBI Taxonomy" id="2587417"/>
    <lineage>
        <taxon>Eukaryota</taxon>
        <taxon>Fungi</taxon>
        <taxon>Dikarya</taxon>
        <taxon>Ascomycota</taxon>
        <taxon>Pezizomycotina</taxon>
        <taxon>Sordariomycetes</taxon>
        <taxon>Sordariomycetidae</taxon>
        <taxon>Sordariales</taxon>
        <taxon>Podosporaceae</taxon>
        <taxon>Triangularia</taxon>
    </lineage>
</organism>
<name>A0AAN6WCR9_9PEZI</name>
<sequence>MASSRPAVDATAPAPAHECGLALTPSDIASATGAFVALVPASLEMIPFTGEEGQLDRLYLTSRKGMYPPSPMVDYTISPAGFPIICPSCRAYFRIFTSPNGIIFPDFGVYGLPRRCAFHRIYNYTINHTSEKPMEIGLVEAGSLDFIENRGYILSPSTEYALVKAIMKRLREPPPVAGPVGAIGKEREPACRPACRPARKRSPAAEMEEMPGLDLSSGAVTDDAPPLSWPSTVVKQNSGETKAPDILNELVAQSIPEERPVGNRNMHSSWPHEDTTEAEPPAALRDLAAASEPEERAGPSRVIHPPWPHEDNTSKDYGPATLRKLVAESEPEERALPNREQNPERKTKSPWQAL</sequence>
<evidence type="ECO:0000313" key="2">
    <source>
        <dbReference type="EMBL" id="KAK4179613.1"/>
    </source>
</evidence>
<accession>A0AAN6WCR9</accession>
<reference evidence="2" key="2">
    <citation type="submission" date="2023-05" db="EMBL/GenBank/DDBJ databases">
        <authorList>
            <consortium name="Lawrence Berkeley National Laboratory"/>
            <person name="Steindorff A."/>
            <person name="Hensen N."/>
            <person name="Bonometti L."/>
            <person name="Westerberg I."/>
            <person name="Brannstrom I.O."/>
            <person name="Guillou S."/>
            <person name="Cros-Aarteil S."/>
            <person name="Calhoun S."/>
            <person name="Haridas S."/>
            <person name="Kuo A."/>
            <person name="Mondo S."/>
            <person name="Pangilinan J."/>
            <person name="Riley R."/>
            <person name="Labutti K."/>
            <person name="Andreopoulos B."/>
            <person name="Lipzen A."/>
            <person name="Chen C."/>
            <person name="Yanf M."/>
            <person name="Daum C."/>
            <person name="Ng V."/>
            <person name="Clum A."/>
            <person name="Ohm R."/>
            <person name="Martin F."/>
            <person name="Silar P."/>
            <person name="Natvig D."/>
            <person name="Lalanne C."/>
            <person name="Gautier V."/>
            <person name="Ament-Velasquez S.L."/>
            <person name="Kruys A."/>
            <person name="Hutchinson M.I."/>
            <person name="Powell A.J."/>
            <person name="Barry K."/>
            <person name="Miller A.N."/>
            <person name="Grigoriev I.V."/>
            <person name="Debuchy R."/>
            <person name="Gladieux P."/>
            <person name="Thoren M.H."/>
            <person name="Johannesson H."/>
        </authorList>
    </citation>
    <scope>NUCLEOTIDE SEQUENCE</scope>
    <source>
        <strain evidence="2">CBS 892.96</strain>
    </source>
</reference>
<gene>
    <name evidence="2" type="ORF">QBC36DRAFT_287377</name>
</gene>
<reference evidence="2" key="1">
    <citation type="journal article" date="2023" name="Mol. Phylogenet. Evol.">
        <title>Genome-scale phylogeny and comparative genomics of the fungal order Sordariales.</title>
        <authorList>
            <person name="Hensen N."/>
            <person name="Bonometti L."/>
            <person name="Westerberg I."/>
            <person name="Brannstrom I.O."/>
            <person name="Guillou S."/>
            <person name="Cros-Aarteil S."/>
            <person name="Calhoun S."/>
            <person name="Haridas S."/>
            <person name="Kuo A."/>
            <person name="Mondo S."/>
            <person name="Pangilinan J."/>
            <person name="Riley R."/>
            <person name="LaButti K."/>
            <person name="Andreopoulos B."/>
            <person name="Lipzen A."/>
            <person name="Chen C."/>
            <person name="Yan M."/>
            <person name="Daum C."/>
            <person name="Ng V."/>
            <person name="Clum A."/>
            <person name="Steindorff A."/>
            <person name="Ohm R.A."/>
            <person name="Martin F."/>
            <person name="Silar P."/>
            <person name="Natvig D.O."/>
            <person name="Lalanne C."/>
            <person name="Gautier V."/>
            <person name="Ament-Velasquez S.L."/>
            <person name="Kruys A."/>
            <person name="Hutchinson M.I."/>
            <person name="Powell A.J."/>
            <person name="Barry K."/>
            <person name="Miller A.N."/>
            <person name="Grigoriev I.V."/>
            <person name="Debuchy R."/>
            <person name="Gladieux P."/>
            <person name="Hiltunen Thoren M."/>
            <person name="Johannesson H."/>
        </authorList>
    </citation>
    <scope>NUCLEOTIDE SEQUENCE</scope>
    <source>
        <strain evidence="2">CBS 892.96</strain>
    </source>
</reference>
<proteinExistence type="predicted"/>
<evidence type="ECO:0000313" key="3">
    <source>
        <dbReference type="Proteomes" id="UP001302321"/>
    </source>
</evidence>
<feature type="region of interest" description="Disordered" evidence="1">
    <location>
        <begin position="256"/>
        <end position="354"/>
    </location>
</feature>
<protein>
    <submittedName>
        <fullName evidence="2">Uncharacterized protein</fullName>
    </submittedName>
</protein>
<dbReference type="Proteomes" id="UP001302321">
    <property type="component" value="Unassembled WGS sequence"/>
</dbReference>
<comment type="caution">
    <text evidence="2">The sequence shown here is derived from an EMBL/GenBank/DDBJ whole genome shotgun (WGS) entry which is preliminary data.</text>
</comment>
<dbReference type="EMBL" id="MU866113">
    <property type="protein sequence ID" value="KAK4179613.1"/>
    <property type="molecule type" value="Genomic_DNA"/>
</dbReference>
<feature type="compositionally biased region" description="Basic and acidic residues" evidence="1">
    <location>
        <begin position="332"/>
        <end position="347"/>
    </location>
</feature>
<keyword evidence="3" id="KW-1185">Reference proteome</keyword>
<dbReference type="AlphaFoldDB" id="A0AAN6WCR9"/>
<evidence type="ECO:0000256" key="1">
    <source>
        <dbReference type="SAM" id="MobiDB-lite"/>
    </source>
</evidence>